<accession>A0A4V1RLH1</accession>
<protein>
    <submittedName>
        <fullName evidence="6">TetR/AcrR family transcriptional regulator</fullName>
    </submittedName>
</protein>
<dbReference type="OrthoDB" id="3784817at2"/>
<keyword evidence="2 4" id="KW-0238">DNA-binding</keyword>
<keyword evidence="7" id="KW-1185">Reference proteome</keyword>
<dbReference type="SUPFAM" id="SSF46689">
    <property type="entry name" value="Homeodomain-like"/>
    <property type="match status" value="1"/>
</dbReference>
<keyword evidence="1" id="KW-0805">Transcription regulation</keyword>
<sequence>MQKTRTDTRDAIVEAASRLLHEGGPAAMTTRGVAELAHVQAPTIYRLFGDKDGLLEAVAEHVMAGFVADKSAVMAAAAEADVDPVDDLRESWRRQIEFGLANPAVFRLLSDPDRVAGSPAARVGREVLVSRVRRVAVAGRLLVPEARAVALIQAAGVGAIHSLLATPAEERDPALGEDMMEAVLASILTDAPIDPSGGPVAAAIALRAAAPDLEALSPPERVLLGEWLDRVVGG</sequence>
<feature type="domain" description="HTH tetR-type" evidence="5">
    <location>
        <begin position="6"/>
        <end position="66"/>
    </location>
</feature>
<dbReference type="RefSeq" id="WP_129401092.1">
    <property type="nucleotide sequence ID" value="NZ_SDWT01000001.1"/>
</dbReference>
<reference evidence="6 7" key="1">
    <citation type="submission" date="2019-01" db="EMBL/GenBank/DDBJ databases">
        <title>Novel species of Nocardioides.</title>
        <authorList>
            <person name="Liu Q."/>
            <person name="Xin Y.-H."/>
        </authorList>
    </citation>
    <scope>NUCLEOTIDE SEQUENCE [LARGE SCALE GENOMIC DNA]</scope>
    <source>
        <strain evidence="6 7">CGMCC 4.6882</strain>
    </source>
</reference>
<dbReference type="PANTHER" id="PTHR30055:SF234">
    <property type="entry name" value="HTH-TYPE TRANSCRIPTIONAL REGULATOR BETI"/>
    <property type="match status" value="1"/>
</dbReference>
<dbReference type="AlphaFoldDB" id="A0A4V1RLH1"/>
<proteinExistence type="predicted"/>
<dbReference type="PROSITE" id="PS50977">
    <property type="entry name" value="HTH_TETR_2"/>
    <property type="match status" value="1"/>
</dbReference>
<feature type="DNA-binding region" description="H-T-H motif" evidence="4">
    <location>
        <begin position="29"/>
        <end position="48"/>
    </location>
</feature>
<evidence type="ECO:0000256" key="2">
    <source>
        <dbReference type="ARBA" id="ARBA00023125"/>
    </source>
</evidence>
<dbReference type="Pfam" id="PF00440">
    <property type="entry name" value="TetR_N"/>
    <property type="match status" value="1"/>
</dbReference>
<dbReference type="PRINTS" id="PR00455">
    <property type="entry name" value="HTHTETR"/>
</dbReference>
<gene>
    <name evidence="6" type="ORF">EUA93_05230</name>
</gene>
<dbReference type="GO" id="GO:0000976">
    <property type="term" value="F:transcription cis-regulatory region binding"/>
    <property type="evidence" value="ECO:0007669"/>
    <property type="project" value="TreeGrafter"/>
</dbReference>
<dbReference type="InterPro" id="IPR001647">
    <property type="entry name" value="HTH_TetR"/>
</dbReference>
<comment type="caution">
    <text evidence="6">The sequence shown here is derived from an EMBL/GenBank/DDBJ whole genome shotgun (WGS) entry which is preliminary data.</text>
</comment>
<name>A0A4V1RLH1_9ACTN</name>
<evidence type="ECO:0000256" key="1">
    <source>
        <dbReference type="ARBA" id="ARBA00023015"/>
    </source>
</evidence>
<dbReference type="EMBL" id="SDWT01000001">
    <property type="protein sequence ID" value="RYB95762.1"/>
    <property type="molecule type" value="Genomic_DNA"/>
</dbReference>
<organism evidence="6 7">
    <name type="scientific">Nocardioides oleivorans</name>
    <dbReference type="NCBI Taxonomy" id="273676"/>
    <lineage>
        <taxon>Bacteria</taxon>
        <taxon>Bacillati</taxon>
        <taxon>Actinomycetota</taxon>
        <taxon>Actinomycetes</taxon>
        <taxon>Propionibacteriales</taxon>
        <taxon>Nocardioidaceae</taxon>
        <taxon>Nocardioides</taxon>
    </lineage>
</organism>
<evidence type="ECO:0000313" key="7">
    <source>
        <dbReference type="Proteomes" id="UP000294071"/>
    </source>
</evidence>
<dbReference type="PANTHER" id="PTHR30055">
    <property type="entry name" value="HTH-TYPE TRANSCRIPTIONAL REGULATOR RUTR"/>
    <property type="match status" value="1"/>
</dbReference>
<dbReference type="InterPro" id="IPR009057">
    <property type="entry name" value="Homeodomain-like_sf"/>
</dbReference>
<keyword evidence="3" id="KW-0804">Transcription</keyword>
<evidence type="ECO:0000256" key="4">
    <source>
        <dbReference type="PROSITE-ProRule" id="PRU00335"/>
    </source>
</evidence>
<evidence type="ECO:0000256" key="3">
    <source>
        <dbReference type="ARBA" id="ARBA00023163"/>
    </source>
</evidence>
<dbReference type="Proteomes" id="UP000294071">
    <property type="component" value="Unassembled WGS sequence"/>
</dbReference>
<evidence type="ECO:0000259" key="5">
    <source>
        <dbReference type="PROSITE" id="PS50977"/>
    </source>
</evidence>
<evidence type="ECO:0000313" key="6">
    <source>
        <dbReference type="EMBL" id="RYB95762.1"/>
    </source>
</evidence>
<dbReference type="GO" id="GO:0003700">
    <property type="term" value="F:DNA-binding transcription factor activity"/>
    <property type="evidence" value="ECO:0007669"/>
    <property type="project" value="TreeGrafter"/>
</dbReference>
<dbReference type="Gene3D" id="1.10.357.10">
    <property type="entry name" value="Tetracycline Repressor, domain 2"/>
    <property type="match status" value="1"/>
</dbReference>
<dbReference type="InterPro" id="IPR050109">
    <property type="entry name" value="HTH-type_TetR-like_transc_reg"/>
</dbReference>